<sequence length="209" mass="24485">MILEALTNFIPRNVKSINTTMSVCKMTVWLLFLLSHMTDASTTDPPWKNPVYSRMQNITSVIGVDKKTYYVKEGTFDEDILIKKRVFCLIMRISDFSYGDAIAFRKYKTEVTQTRQKDFDLYLIPKKDGGYDVDNFMEVQDEFQEEIANVHLVYSDYSICALFYYDIEDEYELWLYEEPNEVATACELLLALLSDKPRNVYYTSDCNKS</sequence>
<dbReference type="Pfam" id="PF02098">
    <property type="entry name" value="His_binding"/>
    <property type="match status" value="1"/>
</dbReference>
<reference evidence="2" key="1">
    <citation type="submission" date="2012-12" db="EMBL/GenBank/DDBJ databases">
        <title>Identification and characterization of a phenylalanine ammonia-lyase gene family in Isatis indigotica Fort.</title>
        <authorList>
            <person name="Liu Q."/>
            <person name="Chen J."/>
            <person name="Zhou X."/>
            <person name="Di P."/>
            <person name="Xiao Y."/>
            <person name="Xuan H."/>
            <person name="Zhang L."/>
            <person name="Chen W."/>
        </authorList>
    </citation>
    <scope>NUCLEOTIDE SEQUENCE</scope>
    <source>
        <tissue evidence="2">Salivary gland</tissue>
    </source>
</reference>
<dbReference type="GO" id="GO:0030682">
    <property type="term" value="P:symbiont-mediated perturbation of host defenses"/>
    <property type="evidence" value="ECO:0007669"/>
    <property type="project" value="InterPro"/>
</dbReference>
<keyword evidence="1" id="KW-0732">Signal</keyword>
<dbReference type="InterPro" id="IPR002970">
    <property type="entry name" value="Tick_his-bd"/>
</dbReference>
<dbReference type="GO" id="GO:0043176">
    <property type="term" value="F:amine binding"/>
    <property type="evidence" value="ECO:0007669"/>
    <property type="project" value="InterPro"/>
</dbReference>
<proteinExistence type="evidence at transcript level"/>
<feature type="signal peptide" evidence="1">
    <location>
        <begin position="1"/>
        <end position="40"/>
    </location>
</feature>
<dbReference type="SUPFAM" id="SSF50814">
    <property type="entry name" value="Lipocalins"/>
    <property type="match status" value="1"/>
</dbReference>
<name>A0A0K8RLF7_IXORI</name>
<feature type="chain" id="PRO_5005518207" evidence="1">
    <location>
        <begin position="41"/>
        <end position="209"/>
    </location>
</feature>
<dbReference type="AlphaFoldDB" id="A0A0K8RLF7"/>
<evidence type="ECO:0000313" key="2">
    <source>
        <dbReference type="EMBL" id="JAA71713.1"/>
    </source>
</evidence>
<dbReference type="InterPro" id="IPR012674">
    <property type="entry name" value="Calycin"/>
</dbReference>
<dbReference type="EMBL" id="GADI01002095">
    <property type="protein sequence ID" value="JAA71713.1"/>
    <property type="molecule type" value="mRNA"/>
</dbReference>
<accession>A0A0K8RLF7</accession>
<dbReference type="Gene3D" id="2.40.128.20">
    <property type="match status" value="1"/>
</dbReference>
<protein>
    <submittedName>
        <fullName evidence="2">Putative salivary lipocalin</fullName>
    </submittedName>
</protein>
<evidence type="ECO:0000256" key="1">
    <source>
        <dbReference type="SAM" id="SignalP"/>
    </source>
</evidence>
<organism evidence="2">
    <name type="scientific">Ixodes ricinus</name>
    <name type="common">Common tick</name>
    <name type="synonym">Acarus ricinus</name>
    <dbReference type="NCBI Taxonomy" id="34613"/>
    <lineage>
        <taxon>Eukaryota</taxon>
        <taxon>Metazoa</taxon>
        <taxon>Ecdysozoa</taxon>
        <taxon>Arthropoda</taxon>
        <taxon>Chelicerata</taxon>
        <taxon>Arachnida</taxon>
        <taxon>Acari</taxon>
        <taxon>Parasitiformes</taxon>
        <taxon>Ixodida</taxon>
        <taxon>Ixodoidea</taxon>
        <taxon>Ixodidae</taxon>
        <taxon>Ixodinae</taxon>
        <taxon>Ixodes</taxon>
    </lineage>
</organism>